<dbReference type="Pfam" id="PF25917">
    <property type="entry name" value="BSH_RND"/>
    <property type="match status" value="1"/>
</dbReference>
<evidence type="ECO:0000256" key="4">
    <source>
        <dbReference type="SAM" id="MobiDB-lite"/>
    </source>
</evidence>
<organism evidence="7 8">
    <name type="scientific">Sphingobacterium thalpophilum</name>
    <dbReference type="NCBI Taxonomy" id="259"/>
    <lineage>
        <taxon>Bacteria</taxon>
        <taxon>Pseudomonadati</taxon>
        <taxon>Bacteroidota</taxon>
        <taxon>Sphingobacteriia</taxon>
        <taxon>Sphingobacteriales</taxon>
        <taxon>Sphingobacteriaceae</taxon>
        <taxon>Sphingobacterium</taxon>
    </lineage>
</organism>
<evidence type="ECO:0000313" key="7">
    <source>
        <dbReference type="EMBL" id="VTR52149.1"/>
    </source>
</evidence>
<keyword evidence="3" id="KW-0175">Coiled coil</keyword>
<dbReference type="Gene3D" id="2.40.50.100">
    <property type="match status" value="1"/>
</dbReference>
<dbReference type="Gene3D" id="2.40.30.170">
    <property type="match status" value="1"/>
</dbReference>
<evidence type="ECO:0000256" key="3">
    <source>
        <dbReference type="SAM" id="Coils"/>
    </source>
</evidence>
<dbReference type="AlphaFoldDB" id="A0A4U9VZW9"/>
<dbReference type="InterPro" id="IPR058625">
    <property type="entry name" value="MdtA-like_BSH"/>
</dbReference>
<dbReference type="KEGG" id="stha:NCTC11429_04519"/>
<dbReference type="PANTHER" id="PTHR30097">
    <property type="entry name" value="CATION EFFLUX SYSTEM PROTEIN CUSB"/>
    <property type="match status" value="1"/>
</dbReference>
<dbReference type="Proteomes" id="UP000308196">
    <property type="component" value="Chromosome"/>
</dbReference>
<feature type="domain" description="Multidrug resistance protein MdtA-like barrel-sandwich hybrid" evidence="6">
    <location>
        <begin position="91"/>
        <end position="231"/>
    </location>
</feature>
<evidence type="ECO:0000313" key="8">
    <source>
        <dbReference type="Proteomes" id="UP000308196"/>
    </source>
</evidence>
<feature type="chain" id="PRO_5020962241" evidence="5">
    <location>
        <begin position="20"/>
        <end position="436"/>
    </location>
</feature>
<evidence type="ECO:0000256" key="2">
    <source>
        <dbReference type="ARBA" id="ARBA00022448"/>
    </source>
</evidence>
<accession>A0A4U9VZW9</accession>
<dbReference type="GO" id="GO:0015679">
    <property type="term" value="P:plasma membrane copper ion transport"/>
    <property type="evidence" value="ECO:0007669"/>
    <property type="project" value="TreeGrafter"/>
</dbReference>
<dbReference type="PANTHER" id="PTHR30097:SF4">
    <property type="entry name" value="SLR6042 PROTEIN"/>
    <property type="match status" value="1"/>
</dbReference>
<feature type="compositionally biased region" description="Basic and acidic residues" evidence="4">
    <location>
        <begin position="347"/>
        <end position="376"/>
    </location>
</feature>
<comment type="similarity">
    <text evidence="1">Belongs to the membrane fusion protein (MFP) (TC 8.A.1) family.</text>
</comment>
<dbReference type="InterPro" id="IPR006143">
    <property type="entry name" value="RND_pump_MFP"/>
</dbReference>
<dbReference type="PROSITE" id="PS51257">
    <property type="entry name" value="PROKAR_LIPOPROTEIN"/>
    <property type="match status" value="1"/>
</dbReference>
<dbReference type="InterPro" id="IPR051909">
    <property type="entry name" value="MFP_Cation_Efflux"/>
</dbReference>
<evidence type="ECO:0000256" key="5">
    <source>
        <dbReference type="SAM" id="SignalP"/>
    </source>
</evidence>
<feature type="region of interest" description="Disordered" evidence="4">
    <location>
        <begin position="23"/>
        <end position="48"/>
    </location>
</feature>
<evidence type="ECO:0000256" key="1">
    <source>
        <dbReference type="ARBA" id="ARBA00009477"/>
    </source>
</evidence>
<name>A0A4U9VZW9_9SPHI</name>
<dbReference type="GO" id="GO:0060003">
    <property type="term" value="P:copper ion export"/>
    <property type="evidence" value="ECO:0007669"/>
    <property type="project" value="TreeGrafter"/>
</dbReference>
<proteinExistence type="inferred from homology"/>
<keyword evidence="5" id="KW-0732">Signal</keyword>
<dbReference type="STRING" id="1123265.GCA_000686625_03548"/>
<dbReference type="RefSeq" id="WP_028070285.1">
    <property type="nucleotide sequence ID" value="NZ_JBCNLX010000010.1"/>
</dbReference>
<dbReference type="EMBL" id="LR590484">
    <property type="protein sequence ID" value="VTR52149.1"/>
    <property type="molecule type" value="Genomic_DNA"/>
</dbReference>
<dbReference type="GeneID" id="78465101"/>
<protein>
    <submittedName>
        <fullName evidence="7">Cation efflux system protein CzcB</fullName>
    </submittedName>
</protein>
<feature type="region of interest" description="Disordered" evidence="4">
    <location>
        <begin position="347"/>
        <end position="380"/>
    </location>
</feature>
<feature type="signal peptide" evidence="5">
    <location>
        <begin position="1"/>
        <end position="19"/>
    </location>
</feature>
<feature type="coiled-coil region" evidence="3">
    <location>
        <begin position="127"/>
        <end position="185"/>
    </location>
</feature>
<evidence type="ECO:0000259" key="6">
    <source>
        <dbReference type="Pfam" id="PF25917"/>
    </source>
</evidence>
<dbReference type="GO" id="GO:0030313">
    <property type="term" value="C:cell envelope"/>
    <property type="evidence" value="ECO:0007669"/>
    <property type="project" value="TreeGrafter"/>
</dbReference>
<dbReference type="SUPFAM" id="SSF111369">
    <property type="entry name" value="HlyD-like secretion proteins"/>
    <property type="match status" value="1"/>
</dbReference>
<dbReference type="NCBIfam" id="TIGR01730">
    <property type="entry name" value="RND_mfp"/>
    <property type="match status" value="1"/>
</dbReference>
<sequence>MKGIISIFFAIMVSSLLFSCGPSRPGGEGHTQDNATEAGGGEGHEEGTETVTALNEQQIESVGITFGNIEQKQLETTIKANGLLSVPNNNKANATSLYGGVIKTLNVQLGDIVRKGQVIATIINPQFVQLQEEYVALESKITLAAQEMARQEELNAGNAGARKNLQAATAEFNSLRARKASLQQQIQLMGINPSHVNLSNLKTSLVVTSPISGTVSNVFAKIGSYVDVSSPVIEIVDNSLLHLDLQVFEKDLPLIKVGQIIHFQLTNNPDKTYSAKVFTIGSSFENESKTIAVHSTVIGSKVGLIDGMNITGIIGINEVTTPAVPNSAIVEADGKYYIFIETSKPAGAHEDHDEHAHSHDEGESKHAHKNEMEAAKHAAAQGKSINFEKIEVQKGVSAIGYTAITPMREIPQQTRIVVNGGFFINAKMSNTGGHEH</sequence>
<keyword evidence="2" id="KW-0813">Transport</keyword>
<dbReference type="GO" id="GO:0022857">
    <property type="term" value="F:transmembrane transporter activity"/>
    <property type="evidence" value="ECO:0007669"/>
    <property type="project" value="InterPro"/>
</dbReference>
<dbReference type="GO" id="GO:0016020">
    <property type="term" value="C:membrane"/>
    <property type="evidence" value="ECO:0007669"/>
    <property type="project" value="InterPro"/>
</dbReference>
<reference evidence="7 8" key="1">
    <citation type="submission" date="2019-05" db="EMBL/GenBank/DDBJ databases">
        <authorList>
            <consortium name="Pathogen Informatics"/>
        </authorList>
    </citation>
    <scope>NUCLEOTIDE SEQUENCE [LARGE SCALE GENOMIC DNA]</scope>
    <source>
        <strain evidence="7 8">NCTC11429</strain>
    </source>
</reference>
<gene>
    <name evidence="7" type="primary">czcB_4</name>
    <name evidence="7" type="ORF">NCTC11429_04519</name>
</gene>